<dbReference type="InterPro" id="IPR029068">
    <property type="entry name" value="Glyas_Bleomycin-R_OHBP_Dase"/>
</dbReference>
<evidence type="ECO:0000259" key="1">
    <source>
        <dbReference type="PROSITE" id="PS51819"/>
    </source>
</evidence>
<dbReference type="InterPro" id="IPR052164">
    <property type="entry name" value="Anthracycline_SecMetBiosynth"/>
</dbReference>
<dbReference type="PANTHER" id="PTHR33993">
    <property type="entry name" value="GLYOXALASE-RELATED"/>
    <property type="match status" value="1"/>
</dbReference>
<dbReference type="SUPFAM" id="SSF54593">
    <property type="entry name" value="Glyoxalase/Bleomycin resistance protein/Dihydroxybiphenyl dioxygenase"/>
    <property type="match status" value="2"/>
</dbReference>
<evidence type="ECO:0000313" key="2">
    <source>
        <dbReference type="EMBL" id="MBR7743529.1"/>
    </source>
</evidence>
<dbReference type="PANTHER" id="PTHR33993:SF14">
    <property type="entry name" value="GB|AAF24581.1"/>
    <property type="match status" value="1"/>
</dbReference>
<dbReference type="Pfam" id="PF18029">
    <property type="entry name" value="Glyoxalase_6"/>
    <property type="match status" value="2"/>
</dbReference>
<gene>
    <name evidence="2" type="ORF">KC207_09535</name>
</gene>
<proteinExistence type="predicted"/>
<dbReference type="AlphaFoldDB" id="A0A941D7J0"/>
<keyword evidence="3" id="KW-1185">Reference proteome</keyword>
<dbReference type="InterPro" id="IPR041581">
    <property type="entry name" value="Glyoxalase_6"/>
</dbReference>
<name>A0A941D7J0_9MICO</name>
<accession>A0A941D7J0</accession>
<dbReference type="Proteomes" id="UP000677016">
    <property type="component" value="Unassembled WGS sequence"/>
</dbReference>
<sequence>MERTYPPGVTCWIDAEQPDIEAAQRFYGPLLGWEFTLATPPDAPLRYVVATLDGADAAALAEAPSGPARWSTYVAVSDTDASVERAVALGGTVLEAPTDAGPGGRGAVVLDPESNEIRLWQARRRLGAQVANLPGAWNFSNLRSRDPDRVGSFYEALFGWRLVDQGWATAIQVPGYGDHLESTVDPDIRVRQAQAPEGFADTIGAIVPAEDEEPGWYVVFTVADRDDVVDRVPDLGGTVLLRLETEWTREVVVRDPQGAVFTASQFTPPTSWD</sequence>
<dbReference type="RefSeq" id="WP_211602784.1">
    <property type="nucleotide sequence ID" value="NZ_JAGSNF010000012.1"/>
</dbReference>
<dbReference type="PROSITE" id="PS51819">
    <property type="entry name" value="VOC"/>
    <property type="match status" value="2"/>
</dbReference>
<reference evidence="2" key="1">
    <citation type="submission" date="2021-04" db="EMBL/GenBank/DDBJ databases">
        <title>Phycicoccus avicenniae sp. nov., a novel endophytic actinomycetes isolated from branch of Avicennia mariana.</title>
        <authorList>
            <person name="Tuo L."/>
        </authorList>
    </citation>
    <scope>NUCLEOTIDE SEQUENCE</scope>
    <source>
        <strain evidence="2">BSK3Z-2</strain>
    </source>
</reference>
<dbReference type="InterPro" id="IPR037523">
    <property type="entry name" value="VOC_core"/>
</dbReference>
<dbReference type="Gene3D" id="3.10.180.10">
    <property type="entry name" value="2,3-Dihydroxybiphenyl 1,2-Dioxygenase, domain 1"/>
    <property type="match status" value="2"/>
</dbReference>
<comment type="caution">
    <text evidence="2">The sequence shown here is derived from an EMBL/GenBank/DDBJ whole genome shotgun (WGS) entry which is preliminary data.</text>
</comment>
<protein>
    <submittedName>
        <fullName evidence="2">VOC family protein</fullName>
    </submittedName>
</protein>
<organism evidence="2 3">
    <name type="scientific">Phycicoccus avicenniae</name>
    <dbReference type="NCBI Taxonomy" id="2828860"/>
    <lineage>
        <taxon>Bacteria</taxon>
        <taxon>Bacillati</taxon>
        <taxon>Actinomycetota</taxon>
        <taxon>Actinomycetes</taxon>
        <taxon>Micrococcales</taxon>
        <taxon>Intrasporangiaceae</taxon>
        <taxon>Phycicoccus</taxon>
    </lineage>
</organism>
<feature type="domain" description="VOC" evidence="1">
    <location>
        <begin position="9"/>
        <end position="122"/>
    </location>
</feature>
<dbReference type="EMBL" id="JAGSNF010000012">
    <property type="protein sequence ID" value="MBR7743529.1"/>
    <property type="molecule type" value="Genomic_DNA"/>
</dbReference>
<dbReference type="CDD" id="cd07247">
    <property type="entry name" value="SgaA_N_like"/>
    <property type="match status" value="1"/>
</dbReference>
<feature type="domain" description="VOC" evidence="1">
    <location>
        <begin position="136"/>
        <end position="266"/>
    </location>
</feature>
<evidence type="ECO:0000313" key="3">
    <source>
        <dbReference type="Proteomes" id="UP000677016"/>
    </source>
</evidence>